<name>A0ABW3UIA3_9BACL</name>
<gene>
    <name evidence="1" type="ORF">ACFQ4B_05210</name>
</gene>
<organism evidence="1 2">
    <name type="scientific">Paenibacillus vulneris</name>
    <dbReference type="NCBI Taxonomy" id="1133364"/>
    <lineage>
        <taxon>Bacteria</taxon>
        <taxon>Bacillati</taxon>
        <taxon>Bacillota</taxon>
        <taxon>Bacilli</taxon>
        <taxon>Bacillales</taxon>
        <taxon>Paenibacillaceae</taxon>
        <taxon>Paenibacillus</taxon>
    </lineage>
</organism>
<dbReference type="EMBL" id="JBHTLU010000012">
    <property type="protein sequence ID" value="MFD1219506.1"/>
    <property type="molecule type" value="Genomic_DNA"/>
</dbReference>
<evidence type="ECO:0000313" key="1">
    <source>
        <dbReference type="EMBL" id="MFD1219506.1"/>
    </source>
</evidence>
<sequence>MKIKLDVTIKSNNQGFYYTVPEGTICEVEEVKGDRIYFKWNNGVEEGIANIHKSFVQFIEV</sequence>
<protein>
    <submittedName>
        <fullName evidence="1">Uncharacterized protein</fullName>
    </submittedName>
</protein>
<reference evidence="2" key="1">
    <citation type="journal article" date="2019" name="Int. J. Syst. Evol. Microbiol.">
        <title>The Global Catalogue of Microorganisms (GCM) 10K type strain sequencing project: providing services to taxonomists for standard genome sequencing and annotation.</title>
        <authorList>
            <consortium name="The Broad Institute Genomics Platform"/>
            <consortium name="The Broad Institute Genome Sequencing Center for Infectious Disease"/>
            <person name="Wu L."/>
            <person name="Ma J."/>
        </authorList>
    </citation>
    <scope>NUCLEOTIDE SEQUENCE [LARGE SCALE GENOMIC DNA]</scope>
    <source>
        <strain evidence="2">CCUG 53270</strain>
    </source>
</reference>
<keyword evidence="2" id="KW-1185">Reference proteome</keyword>
<dbReference type="RefSeq" id="WP_345595128.1">
    <property type="nucleotide sequence ID" value="NZ_BAABJG010000055.1"/>
</dbReference>
<proteinExistence type="predicted"/>
<comment type="caution">
    <text evidence="1">The sequence shown here is derived from an EMBL/GenBank/DDBJ whole genome shotgun (WGS) entry which is preliminary data.</text>
</comment>
<evidence type="ECO:0000313" key="2">
    <source>
        <dbReference type="Proteomes" id="UP001597180"/>
    </source>
</evidence>
<dbReference type="Proteomes" id="UP001597180">
    <property type="component" value="Unassembled WGS sequence"/>
</dbReference>
<accession>A0ABW3UIA3</accession>